<evidence type="ECO:0000313" key="3">
    <source>
        <dbReference type="Proteomes" id="UP000217250"/>
    </source>
</evidence>
<feature type="transmembrane region" description="Helical" evidence="1">
    <location>
        <begin position="12"/>
        <end position="30"/>
    </location>
</feature>
<dbReference type="EMBL" id="CP022386">
    <property type="protein sequence ID" value="ATA86833.1"/>
    <property type="molecule type" value="Genomic_DNA"/>
</dbReference>
<evidence type="ECO:0000256" key="1">
    <source>
        <dbReference type="SAM" id="Phobius"/>
    </source>
</evidence>
<feature type="transmembrane region" description="Helical" evidence="1">
    <location>
        <begin position="36"/>
        <end position="59"/>
    </location>
</feature>
<name>A0A250FP19_9FLAO</name>
<reference evidence="3" key="1">
    <citation type="submission" date="2017-06" db="EMBL/GenBank/DDBJ databases">
        <title>Capnocytophaga spp. assemblies.</title>
        <authorList>
            <person name="Gulvik C.A."/>
        </authorList>
    </citation>
    <scope>NUCLEOTIDE SEQUENCE [LARGE SCALE GENOMIC DNA]</scope>
    <source>
        <strain evidence="3">H1496</strain>
    </source>
</reference>
<dbReference type="KEGG" id="cgh:CGC50_06455"/>
<keyword evidence="1" id="KW-1133">Transmembrane helix</keyword>
<sequence length="69" mass="8016">MKSFLRKDARSFYFVFCLLFSVAVVIYYLVREEKTSLLNTILLLSVALLNVCSAGYSLYDVRKRESITH</sequence>
<dbReference type="Proteomes" id="UP000217250">
    <property type="component" value="Chromosome"/>
</dbReference>
<dbReference type="RefSeq" id="WP_095910160.1">
    <property type="nucleotide sequence ID" value="NZ_CAURQL010000041.1"/>
</dbReference>
<keyword evidence="1" id="KW-0812">Transmembrane</keyword>
<dbReference type="AlphaFoldDB" id="A0A250FP19"/>
<proteinExistence type="predicted"/>
<keyword evidence="1" id="KW-0472">Membrane</keyword>
<dbReference type="OrthoDB" id="1150579at2"/>
<accession>A0A250FP19</accession>
<organism evidence="2 3">
    <name type="scientific">Capnocytophaga gingivalis</name>
    <dbReference type="NCBI Taxonomy" id="1017"/>
    <lineage>
        <taxon>Bacteria</taxon>
        <taxon>Pseudomonadati</taxon>
        <taxon>Bacteroidota</taxon>
        <taxon>Flavobacteriia</taxon>
        <taxon>Flavobacteriales</taxon>
        <taxon>Flavobacteriaceae</taxon>
        <taxon>Capnocytophaga</taxon>
    </lineage>
</organism>
<dbReference type="GeneID" id="84808199"/>
<gene>
    <name evidence="2" type="ORF">CGC50_06455</name>
</gene>
<protein>
    <submittedName>
        <fullName evidence="2">Uncharacterized protein</fullName>
    </submittedName>
</protein>
<evidence type="ECO:0000313" key="2">
    <source>
        <dbReference type="EMBL" id="ATA86833.1"/>
    </source>
</evidence>